<comment type="caution">
    <text evidence="2">The sequence shown here is derived from an EMBL/GenBank/DDBJ whole genome shotgun (WGS) entry which is preliminary data.</text>
</comment>
<feature type="compositionally biased region" description="Basic and acidic residues" evidence="1">
    <location>
        <begin position="269"/>
        <end position="290"/>
    </location>
</feature>
<protein>
    <submittedName>
        <fullName evidence="2">Uncharacterized protein</fullName>
    </submittedName>
</protein>
<keyword evidence="3" id="KW-1185">Reference proteome</keyword>
<feature type="region of interest" description="Disordered" evidence="1">
    <location>
        <begin position="1"/>
        <end position="52"/>
    </location>
</feature>
<feature type="compositionally biased region" description="Acidic residues" evidence="1">
    <location>
        <begin position="84"/>
        <end position="96"/>
    </location>
</feature>
<accession>A0AAW0DVD3</accession>
<gene>
    <name evidence="2" type="ORF">VNI00_002834</name>
</gene>
<feature type="compositionally biased region" description="Low complexity" evidence="1">
    <location>
        <begin position="16"/>
        <end position="47"/>
    </location>
</feature>
<reference evidence="2 3" key="1">
    <citation type="submission" date="2024-01" db="EMBL/GenBank/DDBJ databases">
        <title>A draft genome for a cacao thread blight-causing isolate of Paramarasmius palmivorus.</title>
        <authorList>
            <person name="Baruah I.K."/>
            <person name="Bukari Y."/>
            <person name="Amoako-Attah I."/>
            <person name="Meinhardt L.W."/>
            <person name="Bailey B.A."/>
            <person name="Cohen S.P."/>
        </authorList>
    </citation>
    <scope>NUCLEOTIDE SEQUENCE [LARGE SCALE GENOMIC DNA]</scope>
    <source>
        <strain evidence="2 3">GH-12</strain>
    </source>
</reference>
<feature type="compositionally biased region" description="Basic and acidic residues" evidence="1">
    <location>
        <begin position="97"/>
        <end position="110"/>
    </location>
</feature>
<sequence>MPHANSDLFDSDQYLSPSTSAPKKSPSRNNLNGRRSSASLRGSSSLAHSMDEEAGNGRFSLAHELAAALMPEPSTGSKLLAEEFGIEYDEGAEGIDEEIHHHESDSRNHDVAPSFAEELGQGASFDGLPEPQQEPPEYDPVFASPSKPKKPQRPEQDPMEVLAQDLESTDNFLSHLRHIDAEPGSSGSQQSALEKIASDVIRRINDTARDREGQVRELLEYEREFRKISAEVGGNEVLGQLEVLAGMKEVLEDEEPVDSRSNAHLDIVEEEDSKDHSHDWNSDLHNHLHDEDDDGTDAEPTPIKDTFDPPPPLKGPLTPASTIPQLAHFRKTTTSLVTSLSILSEHAQVNGAATTEAGRKIRALKNKLGTWRTDWDSAERSRIKIERWEAGIIDTTDSLDPSPIHTPSGARRADGRQVVQEHLQAFERALADAGMKTQAIMAS</sequence>
<dbReference type="EMBL" id="JAYKXP010000007">
    <property type="protein sequence ID" value="KAK7056281.1"/>
    <property type="molecule type" value="Genomic_DNA"/>
</dbReference>
<dbReference type="AlphaFoldDB" id="A0AAW0DVD3"/>
<evidence type="ECO:0000313" key="3">
    <source>
        <dbReference type="Proteomes" id="UP001383192"/>
    </source>
</evidence>
<feature type="region of interest" description="Disordered" evidence="1">
    <location>
        <begin position="269"/>
        <end position="319"/>
    </location>
</feature>
<proteinExistence type="predicted"/>
<organism evidence="2 3">
    <name type="scientific">Paramarasmius palmivorus</name>
    <dbReference type="NCBI Taxonomy" id="297713"/>
    <lineage>
        <taxon>Eukaryota</taxon>
        <taxon>Fungi</taxon>
        <taxon>Dikarya</taxon>
        <taxon>Basidiomycota</taxon>
        <taxon>Agaricomycotina</taxon>
        <taxon>Agaricomycetes</taxon>
        <taxon>Agaricomycetidae</taxon>
        <taxon>Agaricales</taxon>
        <taxon>Marasmiineae</taxon>
        <taxon>Marasmiaceae</taxon>
        <taxon>Paramarasmius</taxon>
    </lineage>
</organism>
<dbReference type="Proteomes" id="UP001383192">
    <property type="component" value="Unassembled WGS sequence"/>
</dbReference>
<name>A0AAW0DVD3_9AGAR</name>
<feature type="region of interest" description="Disordered" evidence="1">
    <location>
        <begin position="78"/>
        <end position="169"/>
    </location>
</feature>
<evidence type="ECO:0000313" key="2">
    <source>
        <dbReference type="EMBL" id="KAK7056281.1"/>
    </source>
</evidence>
<evidence type="ECO:0000256" key="1">
    <source>
        <dbReference type="SAM" id="MobiDB-lite"/>
    </source>
</evidence>